<evidence type="ECO:0000313" key="9">
    <source>
        <dbReference type="EMBL" id="EFW05437.1"/>
    </source>
</evidence>
<keyword evidence="5 6" id="KW-0449">Lipoprotein</keyword>
<dbReference type="PANTHER" id="PTHR30429:SF0">
    <property type="entry name" value="METHIONINE-BINDING LIPOPROTEIN METQ"/>
    <property type="match status" value="1"/>
</dbReference>
<gene>
    <name evidence="9" type="ORF">HMPREF9488_01234</name>
</gene>
<sequence length="279" mass="30451">MKGENKMKKLLKIALALLLTVGIVGCGSQSDSSDEKTLTVSATLDPHAKILEQAKPLLKEKYGIDLEVKVLDDYYIFNKALDTGDVDANYFQHRPFFDGDVEKNNYKIAEAGAIHIEPFGFYSKTVKSKDQIKDGAKVIISNSVADHGRILAILADAGLITIKDGVKVLDATVKDIASNPKNLEFTEIKPELLATSFNNGEGDLVAINGNYALQANLNPTKDAVILESANADNPYVNIVACQKGHENDEKIKALVEVLKSDDIKKFIEETYKGSVIPVK</sequence>
<evidence type="ECO:0000256" key="3">
    <source>
        <dbReference type="ARBA" id="ARBA00023136"/>
    </source>
</evidence>
<organism evidence="9 10">
    <name type="scientific">Coprobacillus cateniformis</name>
    <dbReference type="NCBI Taxonomy" id="100884"/>
    <lineage>
        <taxon>Bacteria</taxon>
        <taxon>Bacillati</taxon>
        <taxon>Bacillota</taxon>
        <taxon>Erysipelotrichia</taxon>
        <taxon>Erysipelotrichales</taxon>
        <taxon>Coprobacillaceae</taxon>
        <taxon>Coprobacillus</taxon>
    </lineage>
</organism>
<evidence type="ECO:0000256" key="5">
    <source>
        <dbReference type="ARBA" id="ARBA00023288"/>
    </source>
</evidence>
<comment type="caution">
    <text evidence="9">The sequence shown here is derived from an EMBL/GenBank/DDBJ whole genome shotgun (WGS) entry which is preliminary data.</text>
</comment>
<reference evidence="9 10" key="1">
    <citation type="submission" date="2010-12" db="EMBL/GenBank/DDBJ databases">
        <title>The Genome Sequence of Coprobacillus sp. strain 29_1.</title>
        <authorList>
            <consortium name="The Broad Institute Genome Sequencing Platform"/>
            <person name="Earl A."/>
            <person name="Ward D."/>
            <person name="Feldgarden M."/>
            <person name="Gevers D."/>
            <person name="Daigneault M."/>
            <person name="Sibley C.D."/>
            <person name="White A."/>
            <person name="Strauss J."/>
            <person name="Allen-Vercoe E."/>
            <person name="Young S.K."/>
            <person name="Zeng Q."/>
            <person name="Gargeya S."/>
            <person name="Fitzgerald M."/>
            <person name="Haas B."/>
            <person name="Abouelleil A."/>
            <person name="Alvarado L."/>
            <person name="Arachchi H.M."/>
            <person name="Berlin A."/>
            <person name="Brown A."/>
            <person name="Chapman S.B."/>
            <person name="Chen Z."/>
            <person name="Dunbar C."/>
            <person name="Freedman E."/>
            <person name="Gearin G."/>
            <person name="Gellesch M."/>
            <person name="Goldberg J."/>
            <person name="Griggs A."/>
            <person name="Gujja S."/>
            <person name="Heilman E."/>
            <person name="Heiman D."/>
            <person name="Howarth C."/>
            <person name="Larson L."/>
            <person name="Lui A."/>
            <person name="MacDonald P.J.P."/>
            <person name="Mehta T."/>
            <person name="Montmayeur A."/>
            <person name="Murphy C."/>
            <person name="Neiman D."/>
            <person name="Pearson M."/>
            <person name="Priest M."/>
            <person name="Roberts A."/>
            <person name="Saif S."/>
            <person name="Shea T."/>
            <person name="Shenoy N."/>
            <person name="Sisk P."/>
            <person name="Stolte C."/>
            <person name="Sykes S."/>
            <person name="White J."/>
            <person name="Yandava C."/>
            <person name="Nusbaum C."/>
            <person name="Birren B."/>
        </authorList>
    </citation>
    <scope>NUCLEOTIDE SEQUENCE [LARGE SCALE GENOMIC DNA]</scope>
    <source>
        <strain evidence="9 10">29_1</strain>
    </source>
</reference>
<evidence type="ECO:0000256" key="8">
    <source>
        <dbReference type="SAM" id="SignalP"/>
    </source>
</evidence>
<dbReference type="EMBL" id="ADKX01000023">
    <property type="protein sequence ID" value="EFW05437.1"/>
    <property type="molecule type" value="Genomic_DNA"/>
</dbReference>
<proteinExistence type="inferred from homology"/>
<dbReference type="GO" id="GO:0016020">
    <property type="term" value="C:membrane"/>
    <property type="evidence" value="ECO:0007669"/>
    <property type="project" value="UniProtKB-SubCell"/>
</dbReference>
<evidence type="ECO:0000256" key="1">
    <source>
        <dbReference type="ARBA" id="ARBA00004635"/>
    </source>
</evidence>
<comment type="subcellular location">
    <subcellularLocation>
        <location evidence="1">Membrane</location>
        <topology evidence="1">Lipid-anchor</topology>
    </subcellularLocation>
</comment>
<keyword evidence="2 8" id="KW-0732">Signal</keyword>
<dbReference type="HOGENOM" id="CLU_067080_0_0_9"/>
<evidence type="ECO:0000313" key="10">
    <source>
        <dbReference type="Proteomes" id="UP000003157"/>
    </source>
</evidence>
<feature type="chain" id="PRO_5039316298" description="Lipoprotein" evidence="8">
    <location>
        <begin position="27"/>
        <end position="279"/>
    </location>
</feature>
<evidence type="ECO:0000256" key="6">
    <source>
        <dbReference type="PIRNR" id="PIRNR002854"/>
    </source>
</evidence>
<accession>E7G8Z6</accession>
<evidence type="ECO:0000256" key="4">
    <source>
        <dbReference type="ARBA" id="ARBA00023139"/>
    </source>
</evidence>
<keyword evidence="10" id="KW-1185">Reference proteome</keyword>
<evidence type="ECO:0000256" key="7">
    <source>
        <dbReference type="PIRSR" id="PIRSR002854-1"/>
    </source>
</evidence>
<keyword evidence="4" id="KW-0564">Palmitate</keyword>
<dbReference type="PROSITE" id="PS51257">
    <property type="entry name" value="PROKAR_LIPOPROTEIN"/>
    <property type="match status" value="1"/>
</dbReference>
<comment type="similarity">
    <text evidence="6">Belongs to the nlpA lipoprotein family.</text>
</comment>
<feature type="signal peptide" evidence="8">
    <location>
        <begin position="1"/>
        <end position="26"/>
    </location>
</feature>
<dbReference type="Proteomes" id="UP000003157">
    <property type="component" value="Unassembled WGS sequence"/>
</dbReference>
<dbReference type="PIRSF" id="PIRSF002854">
    <property type="entry name" value="MetQ"/>
    <property type="match status" value="1"/>
</dbReference>
<dbReference type="STRING" id="100884.GCA_000269565_03075"/>
<keyword evidence="3" id="KW-0472">Membrane</keyword>
<evidence type="ECO:0000256" key="2">
    <source>
        <dbReference type="ARBA" id="ARBA00022729"/>
    </source>
</evidence>
<protein>
    <recommendedName>
        <fullName evidence="6">Lipoprotein</fullName>
    </recommendedName>
</protein>
<feature type="lipid moiety-binding region" description="S-diacylglycerol cysteine" evidence="7">
    <location>
        <position position="26"/>
    </location>
</feature>
<dbReference type="PANTHER" id="PTHR30429">
    <property type="entry name" value="D-METHIONINE-BINDING LIPOPROTEIN METQ"/>
    <property type="match status" value="1"/>
</dbReference>
<dbReference type="eggNOG" id="COG1464">
    <property type="taxonomic scope" value="Bacteria"/>
</dbReference>
<dbReference type="AlphaFoldDB" id="E7G8Z6"/>
<dbReference type="SUPFAM" id="SSF53850">
    <property type="entry name" value="Periplasmic binding protein-like II"/>
    <property type="match status" value="1"/>
</dbReference>
<name>E7G8Z6_9FIRM</name>
<dbReference type="Gene3D" id="3.40.190.10">
    <property type="entry name" value="Periplasmic binding protein-like II"/>
    <property type="match status" value="2"/>
</dbReference>
<dbReference type="Pfam" id="PF03180">
    <property type="entry name" value="Lipoprotein_9"/>
    <property type="match status" value="1"/>
</dbReference>
<dbReference type="InterPro" id="IPR004872">
    <property type="entry name" value="Lipoprotein_NlpA"/>
</dbReference>